<comment type="caution">
    <text evidence="2">The sequence shown here is derived from an EMBL/GenBank/DDBJ whole genome shotgun (WGS) entry which is preliminary data.</text>
</comment>
<feature type="transmembrane region" description="Helical" evidence="1">
    <location>
        <begin position="329"/>
        <end position="347"/>
    </location>
</feature>
<evidence type="ECO:0000313" key="3">
    <source>
        <dbReference type="Proteomes" id="UP000053675"/>
    </source>
</evidence>
<feature type="transmembrane region" description="Helical" evidence="1">
    <location>
        <begin position="91"/>
        <end position="112"/>
    </location>
</feature>
<feature type="transmembrane region" description="Helical" evidence="1">
    <location>
        <begin position="295"/>
        <end position="317"/>
    </location>
</feature>
<accession>A0A084UAA8</accession>
<dbReference type="PATRIC" id="fig|472175.3.peg.928"/>
<gene>
    <name evidence="2" type="ORF">EL18_00916</name>
</gene>
<feature type="transmembrane region" description="Helical" evidence="1">
    <location>
        <begin position="186"/>
        <end position="208"/>
    </location>
</feature>
<keyword evidence="3" id="KW-1185">Reference proteome</keyword>
<dbReference type="Proteomes" id="UP000053675">
    <property type="component" value="Unassembled WGS sequence"/>
</dbReference>
<feature type="transmembrane region" description="Helical" evidence="1">
    <location>
        <begin position="229"/>
        <end position="251"/>
    </location>
</feature>
<name>A0A084UAA8_9HYPH</name>
<protein>
    <recommendedName>
        <fullName evidence="4">DUF4153 domain-containing protein</fullName>
    </recommendedName>
</protein>
<keyword evidence="1" id="KW-0472">Membrane</keyword>
<dbReference type="OrthoDB" id="9812996at2"/>
<dbReference type="Pfam" id="PF13687">
    <property type="entry name" value="DUF4153"/>
    <property type="match status" value="1"/>
</dbReference>
<dbReference type="EMBL" id="JMQM01000001">
    <property type="protein sequence ID" value="KFB09894.1"/>
    <property type="molecule type" value="Genomic_DNA"/>
</dbReference>
<dbReference type="InterPro" id="IPR025291">
    <property type="entry name" value="DUF4153"/>
</dbReference>
<dbReference type="AlphaFoldDB" id="A0A084UAA8"/>
<keyword evidence="1" id="KW-0812">Transmembrane</keyword>
<dbReference type="STRING" id="472175.EL18_00916"/>
<feature type="transmembrane region" description="Helical" evidence="1">
    <location>
        <begin position="35"/>
        <end position="58"/>
    </location>
</feature>
<feature type="transmembrane region" description="Helical" evidence="1">
    <location>
        <begin position="118"/>
        <end position="135"/>
    </location>
</feature>
<evidence type="ECO:0008006" key="4">
    <source>
        <dbReference type="Google" id="ProtNLM"/>
    </source>
</evidence>
<reference evidence="2 3" key="1">
    <citation type="submission" date="2014-05" db="EMBL/GenBank/DDBJ databases">
        <title>Draft Genome Sequence of Nitratireductor basaltis Strain UMTGB225, A Marine Bacterium Isolated from Green Barrel Tunicate.</title>
        <authorList>
            <person name="Gan H.Y."/>
        </authorList>
    </citation>
    <scope>NUCLEOTIDE SEQUENCE [LARGE SCALE GENOMIC DNA]</scope>
    <source>
        <strain evidence="2 3">UMTGB225</strain>
    </source>
</reference>
<feature type="transmembrane region" description="Helical" evidence="1">
    <location>
        <begin position="147"/>
        <end position="180"/>
    </location>
</feature>
<organism evidence="2 3">
    <name type="scientific">Nitratireductor basaltis</name>
    <dbReference type="NCBI Taxonomy" id="472175"/>
    <lineage>
        <taxon>Bacteria</taxon>
        <taxon>Pseudomonadati</taxon>
        <taxon>Pseudomonadota</taxon>
        <taxon>Alphaproteobacteria</taxon>
        <taxon>Hyphomicrobiales</taxon>
        <taxon>Phyllobacteriaceae</taxon>
        <taxon>Nitratireductor</taxon>
    </lineage>
</organism>
<feature type="transmembrane region" description="Helical" evidence="1">
    <location>
        <begin position="64"/>
        <end position="84"/>
    </location>
</feature>
<dbReference type="RefSeq" id="WP_036480194.1">
    <property type="nucleotide sequence ID" value="NZ_JMQM01000001.1"/>
</dbReference>
<feature type="transmembrane region" description="Helical" evidence="1">
    <location>
        <begin position="354"/>
        <end position="371"/>
    </location>
</feature>
<feature type="transmembrane region" description="Helical" evidence="1">
    <location>
        <begin position="263"/>
        <end position="283"/>
    </location>
</feature>
<keyword evidence="1" id="KW-1133">Transmembrane helix</keyword>
<evidence type="ECO:0000313" key="2">
    <source>
        <dbReference type="EMBL" id="KFB09894.1"/>
    </source>
</evidence>
<evidence type="ECO:0000256" key="1">
    <source>
        <dbReference type="SAM" id="Phobius"/>
    </source>
</evidence>
<proteinExistence type="predicted"/>
<dbReference type="eggNOG" id="COG1835">
    <property type="taxonomic scope" value="Bacteria"/>
</dbReference>
<sequence>MTIWAEEIASTGWKSVLREMQDGIGKALSRFPVPIAFLSMATISAFMEIADASFALPWRGPNELMAAFLGAAAAALVCTLVTEAHQIKRSFGYLSGLLFGLLLGALLLDPAYLWVQEWSLVAALAGLILVAPFTLRGNSSQFWMFSLRVAFSVMLMVLALLLFAGGTSATLATLSFLFGFDIDQGVYQYVWAFTGLLAAPVFGLGQLPRNFDHEPRLSQIGAMDRGMRALGDFVAAPLLILYAAILHLYAAKIVLTGELPAGQIGWLVLTYGFCLFGTLLVINPFLDLARAPTRFVLRFWPAFLVVPLILLALALWVRVAAFGFTPDRYMVMLFGGVSATVVALQLVPTLRGDIRLILALPVAALFLASFGPQGARAVSVASQEDRFRNAIANEQLTQEQELQALASLRYLSGQGALQRVTPVAAEGEVLPDGYEQVARAYGLDPELRYPERERLVLRRSETLLAEDLGEYLGSEGYGFDIFLPQLSLRQDYPVDVALPSGKNIRVSLAEDSILLETENNSARFHVAEQDVAALEDRDSRVLRLIGEDEEREMLVIPAFAFVSADGRLQTFETLVFLRGQDWD</sequence>